<dbReference type="AlphaFoldDB" id="A0A7S0L2J0"/>
<name>A0A7S0L2J0_9EUKA</name>
<proteinExistence type="predicted"/>
<protein>
    <submittedName>
        <fullName evidence="1">Uncharacterized protein</fullName>
    </submittedName>
</protein>
<accession>A0A7S0L2J0</accession>
<dbReference type="EMBL" id="HBEY01007482">
    <property type="protein sequence ID" value="CAD8600318.1"/>
    <property type="molecule type" value="Transcribed_RNA"/>
</dbReference>
<evidence type="ECO:0000313" key="1">
    <source>
        <dbReference type="EMBL" id="CAD8600318.1"/>
    </source>
</evidence>
<reference evidence="1" key="1">
    <citation type="submission" date="2021-01" db="EMBL/GenBank/DDBJ databases">
        <authorList>
            <person name="Corre E."/>
            <person name="Pelletier E."/>
            <person name="Niang G."/>
            <person name="Scheremetjew M."/>
            <person name="Finn R."/>
            <person name="Kale V."/>
            <person name="Holt S."/>
            <person name="Cochrane G."/>
            <person name="Meng A."/>
            <person name="Brown T."/>
            <person name="Cohen L."/>
        </authorList>
    </citation>
    <scope>NUCLEOTIDE SEQUENCE</scope>
    <source>
        <strain evidence="1">PLY182g</strain>
    </source>
</reference>
<gene>
    <name evidence="1" type="ORF">CPEL01642_LOCUS3648</name>
</gene>
<sequence>MVAMIGSFCLFSLAPTPTPDMLTAADETYLQLLPQKSCPEMAAAIDKYGFRVVAEYITNKQTHAFAQIVAQNELKARSDDTLTDMRDLARLALSGFPKHGGFAYGYLHGAVWYDTGVAKTINWTRIEKDLCSIPTYEFLSVCLHGIGHAGFIRILPDEYEGCSSVPSIDATRLHEAYQVCSKAPSTFLEMSCANGFYHGIAEELNPIEEKVHWMYPCNSDEFAFPEMCWKWMFFQIPLMQLPGHPFRGFESRVVGFEQSGKFDICTTNGFSERIVLACIFGMSGVVFTGFWGEPRGQFALAWNFYYNSLASDSLIYSETPLVDWCLHFLEEPPLPDSPQRALSQVDARRWLTCVSGSLEFIMSQLWRTTKVPMETRLLVCEQLREVSWQTDTMRHASYDLCVARAHMGYLSYIPTVGPTDVVDRYGVWTSSWETSNWDVWRTASVDEQWLAMWPIYNFSYAAVEEVSPTAA</sequence>
<organism evidence="1">
    <name type="scientific">Coccolithus braarudii</name>
    <dbReference type="NCBI Taxonomy" id="221442"/>
    <lineage>
        <taxon>Eukaryota</taxon>
        <taxon>Haptista</taxon>
        <taxon>Haptophyta</taxon>
        <taxon>Prymnesiophyceae</taxon>
        <taxon>Coccolithales</taxon>
        <taxon>Coccolithaceae</taxon>
        <taxon>Coccolithus</taxon>
    </lineage>
</organism>